<dbReference type="GO" id="GO:0003700">
    <property type="term" value="F:DNA-binding transcription factor activity"/>
    <property type="evidence" value="ECO:0007669"/>
    <property type="project" value="TreeGrafter"/>
</dbReference>
<evidence type="ECO:0000313" key="5">
    <source>
        <dbReference type="Proteomes" id="UP000198793"/>
    </source>
</evidence>
<dbReference type="GO" id="GO:0000976">
    <property type="term" value="F:transcription cis-regulatory region binding"/>
    <property type="evidence" value="ECO:0007669"/>
    <property type="project" value="TreeGrafter"/>
</dbReference>
<dbReference type="Gene3D" id="1.10.357.10">
    <property type="entry name" value="Tetracycline Repressor, domain 2"/>
    <property type="match status" value="1"/>
</dbReference>
<dbReference type="InterPro" id="IPR050109">
    <property type="entry name" value="HTH-type_TetR-like_transc_reg"/>
</dbReference>
<dbReference type="InterPro" id="IPR009057">
    <property type="entry name" value="Homeodomain-like_sf"/>
</dbReference>
<dbReference type="PROSITE" id="PS50977">
    <property type="entry name" value="HTH_TETR_2"/>
    <property type="match status" value="1"/>
</dbReference>
<evidence type="ECO:0000256" key="1">
    <source>
        <dbReference type="ARBA" id="ARBA00023125"/>
    </source>
</evidence>
<dbReference type="PANTHER" id="PTHR30055:SF219">
    <property type="entry name" value="TRANSCRIPTIONAL REGULATORY PROTEIN"/>
    <property type="match status" value="1"/>
</dbReference>
<dbReference type="AlphaFoldDB" id="A0A1H0DGW6"/>
<feature type="DNA-binding region" description="H-T-H motif" evidence="2">
    <location>
        <begin position="34"/>
        <end position="53"/>
    </location>
</feature>
<dbReference type="PANTHER" id="PTHR30055">
    <property type="entry name" value="HTH-TYPE TRANSCRIPTIONAL REGULATOR RUTR"/>
    <property type="match status" value="1"/>
</dbReference>
<dbReference type="InterPro" id="IPR001647">
    <property type="entry name" value="HTH_TetR"/>
</dbReference>
<accession>A0A1H0DGW6</accession>
<evidence type="ECO:0000256" key="2">
    <source>
        <dbReference type="PROSITE-ProRule" id="PRU00335"/>
    </source>
</evidence>
<evidence type="ECO:0000259" key="3">
    <source>
        <dbReference type="PROSITE" id="PS50977"/>
    </source>
</evidence>
<dbReference type="Pfam" id="PF00440">
    <property type="entry name" value="TetR_N"/>
    <property type="match status" value="1"/>
</dbReference>
<sequence>MTSDKTSPSPRPSTRERVLDAAERLLASGHAGFSMRDLASEASLSFATPFNQFGSKGAIMLALSARRIDAMRERLNHAPSAGTAAASVLAAVDIAASVMLEAPSVNRVVMGSIGSPSDTPGAVSSRSRDLWSLALGEGAGLADATRDLALATLPDPLALAFRGALSFWTAGEYDDRALRRSARSAAAACLFGFVRADERRTLLATMADGHRP</sequence>
<dbReference type="OrthoDB" id="7185252at2"/>
<dbReference type="RefSeq" id="WP_090668996.1">
    <property type="nucleotide sequence ID" value="NZ_FNIT01000001.1"/>
</dbReference>
<keyword evidence="1 2" id="KW-0238">DNA-binding</keyword>
<organism evidence="4 5">
    <name type="scientific">Aureimonas jatrophae</name>
    <dbReference type="NCBI Taxonomy" id="1166073"/>
    <lineage>
        <taxon>Bacteria</taxon>
        <taxon>Pseudomonadati</taxon>
        <taxon>Pseudomonadota</taxon>
        <taxon>Alphaproteobacteria</taxon>
        <taxon>Hyphomicrobiales</taxon>
        <taxon>Aurantimonadaceae</taxon>
        <taxon>Aureimonas</taxon>
    </lineage>
</organism>
<keyword evidence="5" id="KW-1185">Reference proteome</keyword>
<proteinExistence type="predicted"/>
<reference evidence="4 5" key="1">
    <citation type="submission" date="2016-10" db="EMBL/GenBank/DDBJ databases">
        <authorList>
            <person name="de Groot N.N."/>
        </authorList>
    </citation>
    <scope>NUCLEOTIDE SEQUENCE [LARGE SCALE GENOMIC DNA]</scope>
    <source>
        <strain evidence="5">L7-484,KACC 16230,DSM 25025</strain>
    </source>
</reference>
<dbReference type="Proteomes" id="UP000198793">
    <property type="component" value="Unassembled WGS sequence"/>
</dbReference>
<dbReference type="SUPFAM" id="SSF46689">
    <property type="entry name" value="Homeodomain-like"/>
    <property type="match status" value="1"/>
</dbReference>
<gene>
    <name evidence="4" type="ORF">SAMN05192530_101773</name>
</gene>
<protein>
    <submittedName>
        <fullName evidence="4">DNA-binding transcriptional regulator, AcrR family</fullName>
    </submittedName>
</protein>
<dbReference type="EMBL" id="FNIT01000001">
    <property type="protein sequence ID" value="SDN69353.1"/>
    <property type="molecule type" value="Genomic_DNA"/>
</dbReference>
<evidence type="ECO:0000313" key="4">
    <source>
        <dbReference type="EMBL" id="SDN69353.1"/>
    </source>
</evidence>
<feature type="domain" description="HTH tetR-type" evidence="3">
    <location>
        <begin position="12"/>
        <end position="71"/>
    </location>
</feature>
<dbReference type="STRING" id="1166073.SAMN05192530_101773"/>
<name>A0A1H0DGW6_9HYPH</name>